<evidence type="ECO:0000313" key="6">
    <source>
        <dbReference type="Proteomes" id="UP000053424"/>
    </source>
</evidence>
<dbReference type="InterPro" id="IPR036465">
    <property type="entry name" value="vWFA_dom_sf"/>
</dbReference>
<dbReference type="InterPro" id="IPR052969">
    <property type="entry name" value="Thr-specific_kinase-like"/>
</dbReference>
<dbReference type="CDD" id="cd00198">
    <property type="entry name" value="vWFA"/>
    <property type="match status" value="1"/>
</dbReference>
<dbReference type="Pfam" id="PF25106">
    <property type="entry name" value="VWA_4"/>
    <property type="match status" value="1"/>
</dbReference>
<gene>
    <name evidence="5" type="ORF">M413DRAFT_447521</name>
</gene>
<organism evidence="5 6">
    <name type="scientific">Hebeloma cylindrosporum</name>
    <dbReference type="NCBI Taxonomy" id="76867"/>
    <lineage>
        <taxon>Eukaryota</taxon>
        <taxon>Fungi</taxon>
        <taxon>Dikarya</taxon>
        <taxon>Basidiomycota</taxon>
        <taxon>Agaricomycotina</taxon>
        <taxon>Agaricomycetes</taxon>
        <taxon>Agaricomycetidae</taxon>
        <taxon>Agaricales</taxon>
        <taxon>Agaricineae</taxon>
        <taxon>Hymenogastraceae</taxon>
        <taxon>Hebeloma</taxon>
    </lineage>
</organism>
<dbReference type="GO" id="GO:0005737">
    <property type="term" value="C:cytoplasm"/>
    <property type="evidence" value="ECO:0007669"/>
    <property type="project" value="TreeGrafter"/>
</dbReference>
<comment type="subcellular location">
    <subcellularLocation>
        <location evidence="1">Secreted</location>
    </subcellularLocation>
</comment>
<keyword evidence="3" id="KW-0732">Signal</keyword>
<dbReference type="PANTHER" id="PTHR47763:SF1">
    <property type="entry name" value="DUF659 DOMAIN-CONTAINING PROTEIN"/>
    <property type="match status" value="1"/>
</dbReference>
<accession>A0A0C3C5E1</accession>
<dbReference type="EMBL" id="KN831788">
    <property type="protein sequence ID" value="KIM38811.1"/>
    <property type="molecule type" value="Genomic_DNA"/>
</dbReference>
<sequence length="311" mass="34143">MPGNNPKDPLINSDVVFVHDATGSQQPYIDDARKYVLGNIPAIQRKARLQGGEARFRVIAFRDHREQGDLWTIHDSNPFTNDAVEVKKQLNALEASGGGDGPEAQLDALDAVLRSSWRTDAKRTVILVTDSPPHGIQEPGDVVPPSHPTALTPDSIRESYKTAKILLIVVGCSPEIDSYKNAVKWYTEFAKETMGTYVPLHGAAGPPAVTSRALVGSVLHAIDSHRIADRWEDWVLDQASRGQDAIARDLHSKLAAEGEQCHEISCNEHDGHDIQYSLGPVSLARVDNIVARTLRYRDPNESSQLADILWG</sequence>
<dbReference type="Proteomes" id="UP000053424">
    <property type="component" value="Unassembled WGS sequence"/>
</dbReference>
<dbReference type="STRING" id="686832.A0A0C3C5E1"/>
<evidence type="ECO:0000256" key="2">
    <source>
        <dbReference type="ARBA" id="ARBA00022525"/>
    </source>
</evidence>
<dbReference type="AlphaFoldDB" id="A0A0C3C5E1"/>
<evidence type="ECO:0000259" key="4">
    <source>
        <dbReference type="PROSITE" id="PS50234"/>
    </source>
</evidence>
<dbReference type="SUPFAM" id="SSF53300">
    <property type="entry name" value="vWA-like"/>
    <property type="match status" value="1"/>
</dbReference>
<reference evidence="6" key="2">
    <citation type="submission" date="2015-01" db="EMBL/GenBank/DDBJ databases">
        <title>Evolutionary Origins and Diversification of the Mycorrhizal Mutualists.</title>
        <authorList>
            <consortium name="DOE Joint Genome Institute"/>
            <consortium name="Mycorrhizal Genomics Consortium"/>
            <person name="Kohler A."/>
            <person name="Kuo A."/>
            <person name="Nagy L.G."/>
            <person name="Floudas D."/>
            <person name="Copeland A."/>
            <person name="Barry K.W."/>
            <person name="Cichocki N."/>
            <person name="Veneault-Fourrey C."/>
            <person name="LaButti K."/>
            <person name="Lindquist E.A."/>
            <person name="Lipzen A."/>
            <person name="Lundell T."/>
            <person name="Morin E."/>
            <person name="Murat C."/>
            <person name="Riley R."/>
            <person name="Ohm R."/>
            <person name="Sun H."/>
            <person name="Tunlid A."/>
            <person name="Henrissat B."/>
            <person name="Grigoriev I.V."/>
            <person name="Hibbett D.S."/>
            <person name="Martin F."/>
        </authorList>
    </citation>
    <scope>NUCLEOTIDE SEQUENCE [LARGE SCALE GENOMIC DNA]</scope>
    <source>
        <strain evidence="6">h7</strain>
    </source>
</reference>
<feature type="domain" description="VWFA" evidence="4">
    <location>
        <begin position="14"/>
        <end position="239"/>
    </location>
</feature>
<proteinExistence type="predicted"/>
<name>A0A0C3C5E1_HEBCY</name>
<dbReference type="HOGENOM" id="CLU_055500_0_0_1"/>
<dbReference type="PANTHER" id="PTHR47763">
    <property type="entry name" value="ALPHA-PROTEIN KINASE VWKA"/>
    <property type="match status" value="1"/>
</dbReference>
<reference evidence="5 6" key="1">
    <citation type="submission" date="2014-04" db="EMBL/GenBank/DDBJ databases">
        <authorList>
            <consortium name="DOE Joint Genome Institute"/>
            <person name="Kuo A."/>
            <person name="Gay G."/>
            <person name="Dore J."/>
            <person name="Kohler A."/>
            <person name="Nagy L.G."/>
            <person name="Floudas D."/>
            <person name="Copeland A."/>
            <person name="Barry K.W."/>
            <person name="Cichocki N."/>
            <person name="Veneault-Fourrey C."/>
            <person name="LaButti K."/>
            <person name="Lindquist E.A."/>
            <person name="Lipzen A."/>
            <person name="Lundell T."/>
            <person name="Morin E."/>
            <person name="Murat C."/>
            <person name="Sun H."/>
            <person name="Tunlid A."/>
            <person name="Henrissat B."/>
            <person name="Grigoriev I.V."/>
            <person name="Hibbett D.S."/>
            <person name="Martin F."/>
            <person name="Nordberg H.P."/>
            <person name="Cantor M.N."/>
            <person name="Hua S.X."/>
        </authorList>
    </citation>
    <scope>NUCLEOTIDE SEQUENCE [LARGE SCALE GENOMIC DNA]</scope>
    <source>
        <strain evidence="6">h7</strain>
    </source>
</reference>
<protein>
    <recommendedName>
        <fullName evidence="4">VWFA domain-containing protein</fullName>
    </recommendedName>
</protein>
<evidence type="ECO:0000313" key="5">
    <source>
        <dbReference type="EMBL" id="KIM38811.1"/>
    </source>
</evidence>
<dbReference type="InterPro" id="IPR002035">
    <property type="entry name" value="VWF_A"/>
</dbReference>
<keyword evidence="6" id="KW-1185">Reference proteome</keyword>
<evidence type="ECO:0000256" key="3">
    <source>
        <dbReference type="ARBA" id="ARBA00022729"/>
    </source>
</evidence>
<dbReference type="InterPro" id="IPR056861">
    <property type="entry name" value="HMCN1-like_VWA"/>
</dbReference>
<dbReference type="PROSITE" id="PS50234">
    <property type="entry name" value="VWFA"/>
    <property type="match status" value="1"/>
</dbReference>
<keyword evidence="2" id="KW-0964">Secreted</keyword>
<dbReference type="OrthoDB" id="301415at2759"/>
<dbReference type="Gene3D" id="3.40.50.410">
    <property type="entry name" value="von Willebrand factor, type A domain"/>
    <property type="match status" value="1"/>
</dbReference>
<evidence type="ECO:0000256" key="1">
    <source>
        <dbReference type="ARBA" id="ARBA00004613"/>
    </source>
</evidence>
<dbReference type="GO" id="GO:0004674">
    <property type="term" value="F:protein serine/threonine kinase activity"/>
    <property type="evidence" value="ECO:0007669"/>
    <property type="project" value="TreeGrafter"/>
</dbReference>